<keyword evidence="2" id="KW-0732">Signal</keyword>
<feature type="region of interest" description="Disordered" evidence="1">
    <location>
        <begin position="73"/>
        <end position="190"/>
    </location>
</feature>
<feature type="compositionally biased region" description="Low complexity" evidence="1">
    <location>
        <begin position="73"/>
        <end position="88"/>
    </location>
</feature>
<dbReference type="HOGENOM" id="CLU_103000_0_0_1"/>
<evidence type="ECO:0000256" key="2">
    <source>
        <dbReference type="SAM" id="SignalP"/>
    </source>
</evidence>
<evidence type="ECO:0000256" key="1">
    <source>
        <dbReference type="SAM" id="MobiDB-lite"/>
    </source>
</evidence>
<comment type="caution">
    <text evidence="3">The sequence shown here is derived from an EMBL/GenBank/DDBJ whole genome shotgun (WGS) entry which is preliminary data.</text>
</comment>
<protein>
    <submittedName>
        <fullName evidence="3">Uncharacterized protein</fullName>
    </submittedName>
</protein>
<reference evidence="3 4" key="1">
    <citation type="submission" date="2013-02" db="EMBL/GenBank/DDBJ databases">
        <title>Genome sequence of Candida maltosa Xu316, a potential industrial strain for xylitol and ethanol production.</title>
        <authorList>
            <person name="Yu J."/>
            <person name="Wang Q."/>
            <person name="Geng X."/>
            <person name="Bao W."/>
            <person name="He P."/>
            <person name="Cai J."/>
        </authorList>
    </citation>
    <scope>NUCLEOTIDE SEQUENCE [LARGE SCALE GENOMIC DNA]</scope>
    <source>
        <strain evidence="4">Xu316</strain>
    </source>
</reference>
<dbReference type="AlphaFoldDB" id="M3IRV4"/>
<proteinExistence type="predicted"/>
<feature type="chain" id="PRO_5004034939" evidence="2">
    <location>
        <begin position="19"/>
        <end position="235"/>
    </location>
</feature>
<name>M3IRV4_CANMX</name>
<dbReference type="Proteomes" id="UP000011777">
    <property type="component" value="Unassembled WGS sequence"/>
</dbReference>
<organism evidence="3 4">
    <name type="scientific">Candida maltosa (strain Xu316)</name>
    <name type="common">Yeast</name>
    <dbReference type="NCBI Taxonomy" id="1245528"/>
    <lineage>
        <taxon>Eukaryota</taxon>
        <taxon>Fungi</taxon>
        <taxon>Dikarya</taxon>
        <taxon>Ascomycota</taxon>
        <taxon>Saccharomycotina</taxon>
        <taxon>Pichiomycetes</taxon>
        <taxon>Debaryomycetaceae</taxon>
        <taxon>Candida/Lodderomyces clade</taxon>
        <taxon>Candida</taxon>
    </lineage>
</organism>
<evidence type="ECO:0000313" key="4">
    <source>
        <dbReference type="Proteomes" id="UP000011777"/>
    </source>
</evidence>
<evidence type="ECO:0000313" key="3">
    <source>
        <dbReference type="EMBL" id="EMG49261.1"/>
    </source>
</evidence>
<dbReference type="EMBL" id="AOGT01000770">
    <property type="protein sequence ID" value="EMG49261.1"/>
    <property type="molecule type" value="Genomic_DNA"/>
</dbReference>
<gene>
    <name evidence="3" type="ORF">G210_0040</name>
</gene>
<feature type="compositionally biased region" description="Gly residues" evidence="1">
    <location>
        <begin position="157"/>
        <end position="166"/>
    </location>
</feature>
<feature type="signal peptide" evidence="2">
    <location>
        <begin position="1"/>
        <end position="18"/>
    </location>
</feature>
<keyword evidence="4" id="KW-1185">Reference proteome</keyword>
<sequence>MKIQVLSTIALAITSTMAAPTFLGLLGGKGGLLGGKGGYGGGSPQGECQECQDTSIQTPDTGDVVVTVTADGSAQATASPDAPAPDSQGGFYVISGSGDSSADPAGGVTVQGSTSGSVSGDNGAAQGSVSGSIDPVSGTQVSGSGSGQVNIPAAGQAGAGQAGAGGAPATKTNNAIPGTGADLQHQNQATGGVFGNGNTYGNKGIGGDVVANIDSITKAIASPIRGILAPKNSKK</sequence>
<feature type="compositionally biased region" description="Low complexity" evidence="1">
    <location>
        <begin position="136"/>
        <end position="156"/>
    </location>
</feature>
<dbReference type="OrthoDB" id="10547383at2759"/>
<accession>M3IRV4</accession>
<feature type="compositionally biased region" description="Low complexity" evidence="1">
    <location>
        <begin position="95"/>
        <end position="120"/>
    </location>
</feature>